<dbReference type="CDD" id="cd03192">
    <property type="entry name" value="GST_C_Sigma_like"/>
    <property type="match status" value="1"/>
</dbReference>
<dbReference type="Pfam" id="PF14497">
    <property type="entry name" value="GST_C_3"/>
    <property type="match status" value="1"/>
</dbReference>
<dbReference type="PANTHER" id="PTHR11571:SF150">
    <property type="entry name" value="GLUTATHIONE S-TRANSFERASE"/>
    <property type="match status" value="1"/>
</dbReference>
<feature type="domain" description="GST C-terminal" evidence="1">
    <location>
        <begin position="1"/>
        <end position="120"/>
    </location>
</feature>
<proteinExistence type="predicted"/>
<keyword evidence="3" id="KW-1185">Reference proteome</keyword>
<name>A0A0J8AWY9_BETVV</name>
<dbReference type="Gramene" id="KMS93374">
    <property type="protein sequence ID" value="KMS93374"/>
    <property type="gene ID" value="BVRB_032130"/>
</dbReference>
<dbReference type="InterPro" id="IPR004046">
    <property type="entry name" value="GST_C"/>
</dbReference>
<evidence type="ECO:0000313" key="2">
    <source>
        <dbReference type="EMBL" id="KMS93374.1"/>
    </source>
</evidence>
<dbReference type="InterPro" id="IPR010987">
    <property type="entry name" value="Glutathione-S-Trfase_C-like"/>
</dbReference>
<protein>
    <recommendedName>
        <fullName evidence="1">GST C-terminal domain-containing protein</fullName>
    </recommendedName>
</protein>
<dbReference type="EMBL" id="KQ103379">
    <property type="protein sequence ID" value="KMS93374.1"/>
    <property type="molecule type" value="Genomic_DNA"/>
</dbReference>
<feature type="non-terminal residue" evidence="2">
    <location>
        <position position="1"/>
    </location>
</feature>
<evidence type="ECO:0000259" key="1">
    <source>
        <dbReference type="PROSITE" id="PS50405"/>
    </source>
</evidence>
<evidence type="ECO:0000313" key="3">
    <source>
        <dbReference type="Proteomes" id="UP000035740"/>
    </source>
</evidence>
<dbReference type="Proteomes" id="UP000035740">
    <property type="component" value="Unassembled WGS sequence"/>
</dbReference>
<dbReference type="AlphaFoldDB" id="A0A0J8AWY9"/>
<dbReference type="InterPro" id="IPR050213">
    <property type="entry name" value="GST_superfamily"/>
</dbReference>
<dbReference type="GO" id="GO:0006749">
    <property type="term" value="P:glutathione metabolic process"/>
    <property type="evidence" value="ECO:0007669"/>
    <property type="project" value="TreeGrafter"/>
</dbReference>
<accession>A0A0J8AWY9</accession>
<reference evidence="2 3" key="1">
    <citation type="journal article" date="2014" name="Nature">
        <title>The genome of the recently domesticated crop plant sugar beet (Beta vulgaris).</title>
        <authorList>
            <person name="Dohm J.C."/>
            <person name="Minoche A.E."/>
            <person name="Holtgrawe D."/>
            <person name="Capella-Gutierrez S."/>
            <person name="Zakrzewski F."/>
            <person name="Tafer H."/>
            <person name="Rupp O."/>
            <person name="Sorensen T.R."/>
            <person name="Stracke R."/>
            <person name="Reinhardt R."/>
            <person name="Goesmann A."/>
            <person name="Kraft T."/>
            <person name="Schulz B."/>
            <person name="Stadler P.F."/>
            <person name="Schmidt T."/>
            <person name="Gabaldon T."/>
            <person name="Lehrach H."/>
            <person name="Weisshaar B."/>
            <person name="Himmelbauer H."/>
        </authorList>
    </citation>
    <scope>NUCLEOTIDE SEQUENCE [LARGE SCALE GENOMIC DNA]</scope>
    <source>
        <tissue evidence="2">Taproot</tissue>
    </source>
</reference>
<dbReference type="PANTHER" id="PTHR11571">
    <property type="entry name" value="GLUTATHIONE S-TRANSFERASE"/>
    <property type="match status" value="1"/>
</dbReference>
<dbReference type="OrthoDB" id="422574at2759"/>
<dbReference type="InterPro" id="IPR036282">
    <property type="entry name" value="Glutathione-S-Trfase_C_sf"/>
</dbReference>
<sequence length="121" mass="14362">DEFIGACDDFSEEISKSIHVEHEQKQKMRHEFSNNFYPRWLNYIEKLLSQNRFDYCVGDSLTLADLYLYTHMDYLVSGILEQVPGDLACKKEQIRKHFDMIKSNKKICQWNDKHASKSPQI</sequence>
<gene>
    <name evidence="2" type="ORF">BVRB_032130</name>
</gene>
<dbReference type="GO" id="GO:0004364">
    <property type="term" value="F:glutathione transferase activity"/>
    <property type="evidence" value="ECO:0007669"/>
    <property type="project" value="TreeGrafter"/>
</dbReference>
<dbReference type="Gene3D" id="1.20.1050.10">
    <property type="match status" value="1"/>
</dbReference>
<organism evidence="2 3">
    <name type="scientific">Beta vulgaris subsp. vulgaris</name>
    <name type="common">Beet</name>
    <dbReference type="NCBI Taxonomy" id="3555"/>
    <lineage>
        <taxon>Eukaryota</taxon>
        <taxon>Viridiplantae</taxon>
        <taxon>Streptophyta</taxon>
        <taxon>Embryophyta</taxon>
        <taxon>Tracheophyta</taxon>
        <taxon>Spermatophyta</taxon>
        <taxon>Magnoliopsida</taxon>
        <taxon>eudicotyledons</taxon>
        <taxon>Gunneridae</taxon>
        <taxon>Pentapetalae</taxon>
        <taxon>Caryophyllales</taxon>
        <taxon>Chenopodiaceae</taxon>
        <taxon>Betoideae</taxon>
        <taxon>Beta</taxon>
    </lineage>
</organism>
<dbReference type="PROSITE" id="PS50405">
    <property type="entry name" value="GST_CTER"/>
    <property type="match status" value="1"/>
</dbReference>
<dbReference type="SUPFAM" id="SSF47616">
    <property type="entry name" value="GST C-terminal domain-like"/>
    <property type="match status" value="1"/>
</dbReference>